<dbReference type="PRINTS" id="PR00080">
    <property type="entry name" value="SDRFAMILY"/>
</dbReference>
<gene>
    <name evidence="4" type="ordered locus">CA2559_10768</name>
</gene>
<evidence type="ECO:0000256" key="1">
    <source>
        <dbReference type="ARBA" id="ARBA00006484"/>
    </source>
</evidence>
<dbReference type="SUPFAM" id="SSF51735">
    <property type="entry name" value="NAD(P)-binding Rossmann-fold domains"/>
    <property type="match status" value="1"/>
</dbReference>
<dbReference type="HOGENOM" id="CLU_010194_2_9_10"/>
<dbReference type="InterPro" id="IPR036291">
    <property type="entry name" value="NAD(P)-bd_dom_sf"/>
</dbReference>
<proteinExistence type="inferred from homology"/>
<dbReference type="AlphaFoldDB" id="A3U9M6"/>
<keyword evidence="2" id="KW-0560">Oxidoreductase</keyword>
<dbReference type="KEGG" id="cat:CA2559_10768"/>
<keyword evidence="5" id="KW-1185">Reference proteome</keyword>
<organism evidence="4 5">
    <name type="scientific">Croceibacter atlanticus (strain ATCC BAA-628 / JCM 21780 / CIP 108009 / IAM 15332 / KCTC 12090 / HTCC2559)</name>
    <dbReference type="NCBI Taxonomy" id="216432"/>
    <lineage>
        <taxon>Bacteria</taxon>
        <taxon>Pseudomonadati</taxon>
        <taxon>Bacteroidota</taxon>
        <taxon>Flavobacteriia</taxon>
        <taxon>Flavobacteriales</taxon>
        <taxon>Flavobacteriaceae</taxon>
        <taxon>Croceibacter</taxon>
    </lineage>
</organism>
<evidence type="ECO:0000256" key="3">
    <source>
        <dbReference type="RuleBase" id="RU000363"/>
    </source>
</evidence>
<name>A3U9M6_CROAH</name>
<dbReference type="GO" id="GO:0016491">
    <property type="term" value="F:oxidoreductase activity"/>
    <property type="evidence" value="ECO:0007669"/>
    <property type="project" value="UniProtKB-KW"/>
</dbReference>
<dbReference type="PRINTS" id="PR00081">
    <property type="entry name" value="GDHRDH"/>
</dbReference>
<accession>A3U9M6</accession>
<sequence length="304" mass="33815">MQELSEQRLLLPETCFLKELIYCNLIRVIIFAVMANSTQNVVLITGASSGIGKSIGEYLHLQGYKVYGTSRSPKQDHLNGIHFLSLDVTKPESIKEAVAKLIAIEGQLDVLINNAGKGITGPLEETPDEEVQAAFDTNYFGVLRVIKAVLPQMRKQRSGTIINITSIAGYMGLPYRGIYSATKSALEITTEAYRMELKEFGIKMTNIAPGDFATNIAAGRFHAPVIKGSAYEKNYGRTLAIMDEHVDHGEDPIKMAKKVHSVILTEHPTIHYRVGAFMQRISVALKHILPDKLFEKMLLNHYKL</sequence>
<dbReference type="InterPro" id="IPR051911">
    <property type="entry name" value="SDR_oxidoreductase"/>
</dbReference>
<comment type="similarity">
    <text evidence="1 3">Belongs to the short-chain dehydrogenases/reductases (SDR) family.</text>
</comment>
<evidence type="ECO:0000256" key="2">
    <source>
        <dbReference type="ARBA" id="ARBA00023002"/>
    </source>
</evidence>
<evidence type="ECO:0000313" key="4">
    <source>
        <dbReference type="EMBL" id="EAP86512.1"/>
    </source>
</evidence>
<dbReference type="CDD" id="cd05374">
    <property type="entry name" value="17beta-HSD-like_SDR_c"/>
    <property type="match status" value="1"/>
</dbReference>
<dbReference type="Gene3D" id="3.40.50.720">
    <property type="entry name" value="NAD(P)-binding Rossmann-like Domain"/>
    <property type="match status" value="1"/>
</dbReference>
<dbReference type="PANTHER" id="PTHR43976:SF16">
    <property type="entry name" value="SHORT-CHAIN DEHYDROGENASE_REDUCTASE FAMILY PROTEIN"/>
    <property type="match status" value="1"/>
</dbReference>
<dbReference type="EMBL" id="CP002046">
    <property type="protein sequence ID" value="EAP86512.1"/>
    <property type="molecule type" value="Genomic_DNA"/>
</dbReference>
<dbReference type="InterPro" id="IPR002347">
    <property type="entry name" value="SDR_fam"/>
</dbReference>
<dbReference type="eggNOG" id="COG4221">
    <property type="taxonomic scope" value="Bacteria"/>
</dbReference>
<dbReference type="Proteomes" id="UP000002297">
    <property type="component" value="Chromosome"/>
</dbReference>
<dbReference type="Pfam" id="PF00106">
    <property type="entry name" value="adh_short"/>
    <property type="match status" value="1"/>
</dbReference>
<reference evidence="4 5" key="1">
    <citation type="journal article" date="2010" name="J. Bacteriol.">
        <title>The complete genome sequence of Croceibacter atlanticus HTCC2559T.</title>
        <authorList>
            <person name="Oh H.M."/>
            <person name="Kang I."/>
            <person name="Ferriera S."/>
            <person name="Giovannoni S.J."/>
            <person name="Cho J.C."/>
        </authorList>
    </citation>
    <scope>NUCLEOTIDE SEQUENCE [LARGE SCALE GENOMIC DNA]</scope>
    <source>
        <strain evidence="5">ATCC BAA-628 / HTCC2559 / KCTC 12090</strain>
    </source>
</reference>
<evidence type="ECO:0000313" key="5">
    <source>
        <dbReference type="Proteomes" id="UP000002297"/>
    </source>
</evidence>
<dbReference type="PANTHER" id="PTHR43976">
    <property type="entry name" value="SHORT CHAIN DEHYDROGENASE"/>
    <property type="match status" value="1"/>
</dbReference>
<protein>
    <submittedName>
        <fullName evidence="4">Putative oxidoreductase</fullName>
    </submittedName>
</protein>